<feature type="region of interest" description="Disordered" evidence="1">
    <location>
        <begin position="569"/>
        <end position="590"/>
    </location>
</feature>
<proteinExistence type="predicted"/>
<dbReference type="InterPro" id="IPR013087">
    <property type="entry name" value="Znf_C2H2_type"/>
</dbReference>
<evidence type="ECO:0000259" key="2">
    <source>
        <dbReference type="PROSITE" id="PS00028"/>
    </source>
</evidence>
<keyword evidence="4" id="KW-1185">Reference proteome</keyword>
<dbReference type="PROSITE" id="PS00028">
    <property type="entry name" value="ZINC_FINGER_C2H2_1"/>
    <property type="match status" value="1"/>
</dbReference>
<gene>
    <name evidence="3" type="primary">Necator_chrI.g534</name>
    <name evidence="3" type="ORF">RB195_004412</name>
</gene>
<feature type="compositionally biased region" description="Basic and acidic residues" evidence="1">
    <location>
        <begin position="296"/>
        <end position="308"/>
    </location>
</feature>
<feature type="region of interest" description="Disordered" evidence="1">
    <location>
        <begin position="294"/>
        <end position="411"/>
    </location>
</feature>
<organism evidence="3 4">
    <name type="scientific">Necator americanus</name>
    <name type="common">Human hookworm</name>
    <dbReference type="NCBI Taxonomy" id="51031"/>
    <lineage>
        <taxon>Eukaryota</taxon>
        <taxon>Metazoa</taxon>
        <taxon>Ecdysozoa</taxon>
        <taxon>Nematoda</taxon>
        <taxon>Chromadorea</taxon>
        <taxon>Rhabditida</taxon>
        <taxon>Rhabditina</taxon>
        <taxon>Rhabditomorpha</taxon>
        <taxon>Strongyloidea</taxon>
        <taxon>Ancylostomatidae</taxon>
        <taxon>Bunostominae</taxon>
        <taxon>Necator</taxon>
    </lineage>
</organism>
<name>A0ABR1BJN2_NECAM</name>
<feature type="compositionally biased region" description="Basic and acidic residues" evidence="1">
    <location>
        <begin position="569"/>
        <end position="581"/>
    </location>
</feature>
<sequence>MTTPTSTAAVTIWTRKSDALVLLLNKSCGMSWLIEMNCPVDDSFWPDGEILTEYVLCKTVYQINPEKAATLYPKAFVEKLDELIAKRRIDAPSLRDLVQSFRKRKASGRDLQESNRKQFLPSFYPIIPDEYEFASKAMVLKDNHYLRNSQNSQRLSKGLFTSQKKGSLEDMLRMPNLRTKLEARSPQKLSTKTVLTNIDDEIENLLSAEPPKRSIRKVWFSPVECKRRRSSWNPAAVPTKSLLKKVTKRSEASQSLKEGTLGNTTSTEKMATTDKVISVISNEDVLPDTQETISEAARDSSEIRESFGKRSLVGTHEESMETLLQGKRKRLGRTKANEEWSDQLRNATSSVDSSNEREERFKKNFPEKDRVYQNGEISASTSVEHAVTPQDLRRQSEAGGRSNGEGICASSKSALNTHNILDRGASEEDVKQHDVSDITNLEPEASTISSNMRSRSAKSASPIIQHSLETRVSRRKRKMVIPDSNDVESHGNMLNQKVLRDLVTEGDTCVRPVENRRCSKRLSLERNDGNNLENFDKLECPLCPKRYAVAKSLRAHVVKVHRDVVEDTREDLQNSDVHEDPNVSSGLCLA</sequence>
<evidence type="ECO:0000256" key="1">
    <source>
        <dbReference type="SAM" id="MobiDB-lite"/>
    </source>
</evidence>
<reference evidence="3 4" key="1">
    <citation type="submission" date="2023-08" db="EMBL/GenBank/DDBJ databases">
        <title>A Necator americanus chromosomal reference genome.</title>
        <authorList>
            <person name="Ilik V."/>
            <person name="Petrzelkova K.J."/>
            <person name="Pardy F."/>
            <person name="Fuh T."/>
            <person name="Niatou-Singa F.S."/>
            <person name="Gouil Q."/>
            <person name="Baker L."/>
            <person name="Ritchie M.E."/>
            <person name="Jex A.R."/>
            <person name="Gazzola D."/>
            <person name="Li H."/>
            <person name="Toshio Fujiwara R."/>
            <person name="Zhan B."/>
            <person name="Aroian R.V."/>
            <person name="Pafco B."/>
            <person name="Schwarz E.M."/>
        </authorList>
    </citation>
    <scope>NUCLEOTIDE SEQUENCE [LARGE SCALE GENOMIC DNA]</scope>
    <source>
        <strain evidence="3 4">Aroian</strain>
        <tissue evidence="3">Whole animal</tissue>
    </source>
</reference>
<dbReference type="Proteomes" id="UP001303046">
    <property type="component" value="Unassembled WGS sequence"/>
</dbReference>
<evidence type="ECO:0000313" key="4">
    <source>
        <dbReference type="Proteomes" id="UP001303046"/>
    </source>
</evidence>
<feature type="compositionally biased region" description="Polar residues" evidence="1">
    <location>
        <begin position="343"/>
        <end position="353"/>
    </location>
</feature>
<accession>A0ABR1BJN2</accession>
<comment type="caution">
    <text evidence="3">The sequence shown here is derived from an EMBL/GenBank/DDBJ whole genome shotgun (WGS) entry which is preliminary data.</text>
</comment>
<feature type="domain" description="C2H2-type" evidence="2">
    <location>
        <begin position="540"/>
        <end position="561"/>
    </location>
</feature>
<protein>
    <recommendedName>
        <fullName evidence="2">C2H2-type domain-containing protein</fullName>
    </recommendedName>
</protein>
<feature type="compositionally biased region" description="Basic and acidic residues" evidence="1">
    <location>
        <begin position="354"/>
        <end position="371"/>
    </location>
</feature>
<evidence type="ECO:0000313" key="3">
    <source>
        <dbReference type="EMBL" id="KAK6726085.1"/>
    </source>
</evidence>
<dbReference type="EMBL" id="JAVFWL010000001">
    <property type="protein sequence ID" value="KAK6726085.1"/>
    <property type="molecule type" value="Genomic_DNA"/>
</dbReference>